<comment type="caution">
    <text evidence="1">The sequence shown here is derived from an EMBL/GenBank/DDBJ whole genome shotgun (WGS) entry which is preliminary data.</text>
</comment>
<evidence type="ECO:0000313" key="2">
    <source>
        <dbReference type="Proteomes" id="UP001149954"/>
    </source>
</evidence>
<dbReference type="Proteomes" id="UP001149954">
    <property type="component" value="Unassembled WGS sequence"/>
</dbReference>
<reference evidence="1" key="1">
    <citation type="submission" date="2022-12" db="EMBL/GenBank/DDBJ databases">
        <authorList>
            <person name="Petersen C."/>
        </authorList>
    </citation>
    <scope>NUCLEOTIDE SEQUENCE</scope>
    <source>
        <strain evidence="1">IBT 29495</strain>
    </source>
</reference>
<reference evidence="1" key="2">
    <citation type="journal article" date="2023" name="IMA Fungus">
        <title>Comparative genomic study of the Penicillium genus elucidates a diverse pangenome and 15 lateral gene transfer events.</title>
        <authorList>
            <person name="Petersen C."/>
            <person name="Sorensen T."/>
            <person name="Nielsen M.R."/>
            <person name="Sondergaard T.E."/>
            <person name="Sorensen J.L."/>
            <person name="Fitzpatrick D.A."/>
            <person name="Frisvad J.C."/>
            <person name="Nielsen K.L."/>
        </authorList>
    </citation>
    <scope>NUCLEOTIDE SEQUENCE</scope>
    <source>
        <strain evidence="1">IBT 29495</strain>
    </source>
</reference>
<proteinExistence type="predicted"/>
<gene>
    <name evidence="1" type="ORF">N7463_010649</name>
</gene>
<dbReference type="EMBL" id="JAPWDS010000006">
    <property type="protein sequence ID" value="KAJ5494562.1"/>
    <property type="molecule type" value="Genomic_DNA"/>
</dbReference>
<protein>
    <submittedName>
        <fullName evidence="1">Uncharacterized protein</fullName>
    </submittedName>
</protein>
<evidence type="ECO:0000313" key="1">
    <source>
        <dbReference type="EMBL" id="KAJ5494562.1"/>
    </source>
</evidence>
<keyword evidence="2" id="KW-1185">Reference proteome</keyword>
<name>A0A9W9XK97_9EURO</name>
<organism evidence="1 2">
    <name type="scientific">Penicillium fimorum</name>
    <dbReference type="NCBI Taxonomy" id="1882269"/>
    <lineage>
        <taxon>Eukaryota</taxon>
        <taxon>Fungi</taxon>
        <taxon>Dikarya</taxon>
        <taxon>Ascomycota</taxon>
        <taxon>Pezizomycotina</taxon>
        <taxon>Eurotiomycetes</taxon>
        <taxon>Eurotiomycetidae</taxon>
        <taxon>Eurotiales</taxon>
        <taxon>Aspergillaceae</taxon>
        <taxon>Penicillium</taxon>
    </lineage>
</organism>
<dbReference type="AlphaFoldDB" id="A0A9W9XK97"/>
<sequence>MSDCCLHKRPPSRLKMRITGRNPSIFRQGPKVAADGIERGRVLHRSLGDLLSLAVKARC</sequence>
<accession>A0A9W9XK97</accession>